<sequence>MQVRLTPSDDETDPAEGAEDGRSSMLFGRASSLYMSTSGQLQIDDSSDSSFMPSPKLSLAKSHGSRQLTLTASCAQVDSRIQMEI</sequence>
<proteinExistence type="predicted"/>
<feature type="region of interest" description="Disordered" evidence="1">
    <location>
        <begin position="38"/>
        <end position="58"/>
    </location>
</feature>
<dbReference type="Proteomes" id="UP000784294">
    <property type="component" value="Unassembled WGS sequence"/>
</dbReference>
<organism evidence="2 3">
    <name type="scientific">Protopolystoma xenopodis</name>
    <dbReference type="NCBI Taxonomy" id="117903"/>
    <lineage>
        <taxon>Eukaryota</taxon>
        <taxon>Metazoa</taxon>
        <taxon>Spiralia</taxon>
        <taxon>Lophotrochozoa</taxon>
        <taxon>Platyhelminthes</taxon>
        <taxon>Monogenea</taxon>
        <taxon>Polyopisthocotylea</taxon>
        <taxon>Polystomatidea</taxon>
        <taxon>Polystomatidae</taxon>
        <taxon>Protopolystoma</taxon>
    </lineage>
</organism>
<accession>A0A3S5CM18</accession>
<gene>
    <name evidence="2" type="ORF">PXEA_LOCUS25496</name>
</gene>
<evidence type="ECO:0000256" key="1">
    <source>
        <dbReference type="SAM" id="MobiDB-lite"/>
    </source>
</evidence>
<feature type="compositionally biased region" description="Acidic residues" evidence="1">
    <location>
        <begin position="8"/>
        <end position="18"/>
    </location>
</feature>
<feature type="region of interest" description="Disordered" evidence="1">
    <location>
        <begin position="1"/>
        <end position="24"/>
    </location>
</feature>
<dbReference type="AlphaFoldDB" id="A0A3S5CM18"/>
<evidence type="ECO:0000313" key="3">
    <source>
        <dbReference type="Proteomes" id="UP000784294"/>
    </source>
</evidence>
<protein>
    <submittedName>
        <fullName evidence="2">Uncharacterized protein</fullName>
    </submittedName>
</protein>
<keyword evidence="3" id="KW-1185">Reference proteome</keyword>
<name>A0A3S5CM18_9PLAT</name>
<comment type="caution">
    <text evidence="2">The sequence shown here is derived from an EMBL/GenBank/DDBJ whole genome shotgun (WGS) entry which is preliminary data.</text>
</comment>
<reference evidence="2" key="1">
    <citation type="submission" date="2018-11" db="EMBL/GenBank/DDBJ databases">
        <authorList>
            <consortium name="Pathogen Informatics"/>
        </authorList>
    </citation>
    <scope>NUCLEOTIDE SEQUENCE</scope>
</reference>
<evidence type="ECO:0000313" key="2">
    <source>
        <dbReference type="EMBL" id="VEL32056.1"/>
    </source>
</evidence>
<dbReference type="EMBL" id="CAAALY010129667">
    <property type="protein sequence ID" value="VEL32056.1"/>
    <property type="molecule type" value="Genomic_DNA"/>
</dbReference>